<proteinExistence type="predicted"/>
<dbReference type="OrthoDB" id="4523084at2"/>
<reference evidence="4 5" key="1">
    <citation type="submission" date="2019-06" db="EMBL/GenBank/DDBJ databases">
        <title>Sequencing the genomes of 1000 actinobacteria strains.</title>
        <authorList>
            <person name="Klenk H.-P."/>
        </authorList>
    </citation>
    <scope>NUCLEOTIDE SEQUENCE [LARGE SCALE GENOMIC DNA]</scope>
    <source>
        <strain evidence="4 5">DSM 12335</strain>
    </source>
</reference>
<evidence type="ECO:0000256" key="3">
    <source>
        <dbReference type="SAM" id="SignalP"/>
    </source>
</evidence>
<protein>
    <submittedName>
        <fullName evidence="4">Uncharacterized protein</fullName>
    </submittedName>
</protein>
<dbReference type="Proteomes" id="UP000319516">
    <property type="component" value="Unassembled WGS sequence"/>
</dbReference>
<name>A0A542YV77_9MICO</name>
<keyword evidence="5" id="KW-1185">Reference proteome</keyword>
<feature type="region of interest" description="Disordered" evidence="1">
    <location>
        <begin position="266"/>
        <end position="342"/>
    </location>
</feature>
<accession>A0A542YV77</accession>
<comment type="caution">
    <text evidence="4">The sequence shown here is derived from an EMBL/GenBank/DDBJ whole genome shotgun (WGS) entry which is preliminary data.</text>
</comment>
<dbReference type="RefSeq" id="WP_141785817.1">
    <property type="nucleotide sequence ID" value="NZ_BAAAIK010000001.1"/>
</dbReference>
<evidence type="ECO:0000256" key="1">
    <source>
        <dbReference type="SAM" id="MobiDB-lite"/>
    </source>
</evidence>
<feature type="transmembrane region" description="Helical" evidence="2">
    <location>
        <begin position="172"/>
        <end position="195"/>
    </location>
</feature>
<gene>
    <name evidence="4" type="ORF">FB467_3031</name>
</gene>
<feature type="signal peptide" evidence="3">
    <location>
        <begin position="1"/>
        <end position="36"/>
    </location>
</feature>
<keyword evidence="2" id="KW-0472">Membrane</keyword>
<keyword evidence="2" id="KW-1133">Transmembrane helix</keyword>
<keyword evidence="3" id="KW-0732">Signal</keyword>
<evidence type="ECO:0000313" key="5">
    <source>
        <dbReference type="Proteomes" id="UP000319516"/>
    </source>
</evidence>
<feature type="compositionally biased region" description="Acidic residues" evidence="1">
    <location>
        <begin position="266"/>
        <end position="296"/>
    </location>
</feature>
<evidence type="ECO:0000256" key="2">
    <source>
        <dbReference type="SAM" id="Phobius"/>
    </source>
</evidence>
<sequence>MDVGQRRRHEPGTPSLGRALLAVLAALLLVSGPAAAAAPEGEEDAPSVEWQAAINGRPVTEIDSNDPVRLDPQEGATLTLDLTNTSQQEVTVRSVRLDGKVMGLTMYNFTTRIDLVMPPNSQTTRTIDIDLIDLSGQATGLIPSRLLLLDDERNVLQEQSFPADVRGSANSVYGVFGMAVLGITLVLLGTLLLAIRRTQLPENRWRRAMRFVPAGLGLGFVLTFTLSATRQLAPSAGSWTTVVLLCAAGAMAIGYFLPIGVADDQDASDDHGDTDDDTDDDGEDGGQDGGEEDDTATLESVGAEHASDGATSAGVRADGHWWTSGDQGPAAADQPATPEDDW</sequence>
<dbReference type="AlphaFoldDB" id="A0A542YV77"/>
<feature type="chain" id="PRO_5021833200" evidence="3">
    <location>
        <begin position="37"/>
        <end position="342"/>
    </location>
</feature>
<keyword evidence="2" id="KW-0812">Transmembrane</keyword>
<organism evidence="4 5">
    <name type="scientific">Ornithinicoccus hortensis</name>
    <dbReference type="NCBI Taxonomy" id="82346"/>
    <lineage>
        <taxon>Bacteria</taxon>
        <taxon>Bacillati</taxon>
        <taxon>Actinomycetota</taxon>
        <taxon>Actinomycetes</taxon>
        <taxon>Micrococcales</taxon>
        <taxon>Intrasporangiaceae</taxon>
        <taxon>Ornithinicoccus</taxon>
    </lineage>
</organism>
<dbReference type="EMBL" id="VFOP01000001">
    <property type="protein sequence ID" value="TQL51864.1"/>
    <property type="molecule type" value="Genomic_DNA"/>
</dbReference>
<feature type="transmembrane region" description="Helical" evidence="2">
    <location>
        <begin position="238"/>
        <end position="257"/>
    </location>
</feature>
<evidence type="ECO:0000313" key="4">
    <source>
        <dbReference type="EMBL" id="TQL51864.1"/>
    </source>
</evidence>
<feature type="transmembrane region" description="Helical" evidence="2">
    <location>
        <begin position="207"/>
        <end position="226"/>
    </location>
</feature>